<proteinExistence type="predicted"/>
<feature type="compositionally biased region" description="Low complexity" evidence="1">
    <location>
        <begin position="197"/>
        <end position="207"/>
    </location>
</feature>
<accession>A0ABT9KUV7</accession>
<gene>
    <name evidence="2" type="ORF">JOF35_003564</name>
</gene>
<dbReference type="Proteomes" id="UP001234880">
    <property type="component" value="Unassembled WGS sequence"/>
</dbReference>
<feature type="region of interest" description="Disordered" evidence="1">
    <location>
        <begin position="1"/>
        <end position="111"/>
    </location>
</feature>
<evidence type="ECO:0000313" key="3">
    <source>
        <dbReference type="Proteomes" id="UP001234880"/>
    </source>
</evidence>
<name>A0ABT9KUV7_9ACTN</name>
<sequence length="264" mass="27493">MTTPILGSGSVGGTPATGRRRPGSPRGPLRDTAEVRHARRRCPVEAARRERPGGLRPGAGRPRRQAARRTTPTAPAVACGRAELAAEHRAGGVPEPDGATGRPCPWPGRPGARRVAAILRPVRAGRDPPPGACWARAARCASRAQRTTFGPGGQRGSRHERAPDGARAAPAVPRRIRPGPAPRWGAGPRPPGRRSRPAGGPRAPGRGAVRERAPGQPPGTPPAGRRPRPRAPPPGPWGSRGRPPPVARPVAPTAPSQRSTHHPA</sequence>
<protein>
    <recommendedName>
        <fullName evidence="4">Basic proline-rich protein</fullName>
    </recommendedName>
</protein>
<evidence type="ECO:0000313" key="2">
    <source>
        <dbReference type="EMBL" id="MDP9611287.1"/>
    </source>
</evidence>
<dbReference type="EMBL" id="JAURUE010000001">
    <property type="protein sequence ID" value="MDP9611287.1"/>
    <property type="molecule type" value="Genomic_DNA"/>
</dbReference>
<organism evidence="2 3">
    <name type="scientific">Streptomyces demainii</name>
    <dbReference type="NCBI Taxonomy" id="588122"/>
    <lineage>
        <taxon>Bacteria</taxon>
        <taxon>Bacillati</taxon>
        <taxon>Actinomycetota</taxon>
        <taxon>Actinomycetes</taxon>
        <taxon>Kitasatosporales</taxon>
        <taxon>Streptomycetaceae</taxon>
        <taxon>Streptomyces</taxon>
    </lineage>
</organism>
<reference evidence="2 3" key="1">
    <citation type="submission" date="2023-07" db="EMBL/GenBank/DDBJ databases">
        <title>Sequencing the genomes of 1000 actinobacteria strains.</title>
        <authorList>
            <person name="Klenk H.-P."/>
        </authorList>
    </citation>
    <scope>NUCLEOTIDE SEQUENCE [LARGE SCALE GENOMIC DNA]</scope>
    <source>
        <strain evidence="2 3">DSM 41600</strain>
    </source>
</reference>
<comment type="caution">
    <text evidence="2">The sequence shown here is derived from an EMBL/GenBank/DDBJ whole genome shotgun (WGS) entry which is preliminary data.</text>
</comment>
<feature type="compositionally biased region" description="Low complexity" evidence="1">
    <location>
        <begin position="68"/>
        <end position="78"/>
    </location>
</feature>
<feature type="region of interest" description="Disordered" evidence="1">
    <location>
        <begin position="138"/>
        <end position="264"/>
    </location>
</feature>
<feature type="compositionally biased region" description="Basic and acidic residues" evidence="1">
    <location>
        <begin position="28"/>
        <end position="53"/>
    </location>
</feature>
<evidence type="ECO:0008006" key="4">
    <source>
        <dbReference type="Google" id="ProtNLM"/>
    </source>
</evidence>
<feature type="compositionally biased region" description="Pro residues" evidence="1">
    <location>
        <begin position="230"/>
        <end position="247"/>
    </location>
</feature>
<keyword evidence="3" id="KW-1185">Reference proteome</keyword>
<evidence type="ECO:0000256" key="1">
    <source>
        <dbReference type="SAM" id="MobiDB-lite"/>
    </source>
</evidence>